<dbReference type="InterPro" id="IPR017871">
    <property type="entry name" value="ABC_transporter-like_CS"/>
</dbReference>
<keyword evidence="2 8" id="KW-0812">Transmembrane</keyword>
<feature type="transmembrane region" description="Helical" evidence="8">
    <location>
        <begin position="49"/>
        <end position="71"/>
    </location>
</feature>
<keyword evidence="6 8" id="KW-0472">Membrane</keyword>
<dbReference type="GeneID" id="91543052"/>
<proteinExistence type="predicted"/>
<dbReference type="PROSITE" id="PS50929">
    <property type="entry name" value="ABC_TM1F"/>
    <property type="match status" value="1"/>
</dbReference>
<keyword evidence="5 8" id="KW-1133">Transmembrane helix</keyword>
<keyword evidence="4" id="KW-0067">ATP-binding</keyword>
<evidence type="ECO:0000256" key="3">
    <source>
        <dbReference type="ARBA" id="ARBA00022741"/>
    </source>
</evidence>
<dbReference type="Pfam" id="PF00005">
    <property type="entry name" value="ABC_tran"/>
    <property type="match status" value="1"/>
</dbReference>
<dbReference type="InterPro" id="IPR003593">
    <property type="entry name" value="AAA+_ATPase"/>
</dbReference>
<gene>
    <name evidence="11" type="primary">cydC</name>
    <name evidence="11" type="ORF">OIE73_10740</name>
</gene>
<reference evidence="11 12" key="1">
    <citation type="submission" date="2022-10" db="EMBL/GenBank/DDBJ databases">
        <title>The complete genomes of actinobacterial strains from the NBC collection.</title>
        <authorList>
            <person name="Joergensen T.S."/>
            <person name="Alvarez Arevalo M."/>
            <person name="Sterndorff E.B."/>
            <person name="Faurdal D."/>
            <person name="Vuksanovic O."/>
            <person name="Mourched A.-S."/>
            <person name="Charusanti P."/>
            <person name="Shaw S."/>
            <person name="Blin K."/>
            <person name="Weber T."/>
        </authorList>
    </citation>
    <scope>NUCLEOTIDE SEQUENCE [LARGE SCALE GENOMIC DNA]</scope>
    <source>
        <strain evidence="11 12">NBC 01753</strain>
    </source>
</reference>
<dbReference type="PROSITE" id="PS50893">
    <property type="entry name" value="ABC_TRANSPORTER_2"/>
    <property type="match status" value="1"/>
</dbReference>
<feature type="transmembrane region" description="Helical" evidence="8">
    <location>
        <begin position="21"/>
        <end position="43"/>
    </location>
</feature>
<dbReference type="Gene3D" id="3.40.50.300">
    <property type="entry name" value="P-loop containing nucleotide triphosphate hydrolases"/>
    <property type="match status" value="1"/>
</dbReference>
<dbReference type="InterPro" id="IPR039421">
    <property type="entry name" value="Type_1_exporter"/>
</dbReference>
<feature type="transmembrane region" description="Helical" evidence="8">
    <location>
        <begin position="236"/>
        <end position="261"/>
    </location>
</feature>
<feature type="region of interest" description="Disordered" evidence="7">
    <location>
        <begin position="576"/>
        <end position="596"/>
    </location>
</feature>
<feature type="transmembrane region" description="Helical" evidence="8">
    <location>
        <begin position="133"/>
        <end position="154"/>
    </location>
</feature>
<evidence type="ECO:0000256" key="8">
    <source>
        <dbReference type="SAM" id="Phobius"/>
    </source>
</evidence>
<feature type="domain" description="ABC transporter" evidence="9">
    <location>
        <begin position="355"/>
        <end position="590"/>
    </location>
</feature>
<feature type="domain" description="ABC transmembrane type-1" evidence="10">
    <location>
        <begin position="20"/>
        <end position="264"/>
    </location>
</feature>
<dbReference type="NCBIfam" id="TIGR02868">
    <property type="entry name" value="CydC"/>
    <property type="match status" value="1"/>
</dbReference>
<evidence type="ECO:0000256" key="5">
    <source>
        <dbReference type="ARBA" id="ARBA00022989"/>
    </source>
</evidence>
<organism evidence="11 12">
    <name type="scientific">Streptomyces hirsutus</name>
    <dbReference type="NCBI Taxonomy" id="35620"/>
    <lineage>
        <taxon>Bacteria</taxon>
        <taxon>Bacillati</taxon>
        <taxon>Actinomycetota</taxon>
        <taxon>Actinomycetes</taxon>
        <taxon>Kitasatosporales</taxon>
        <taxon>Streptomycetaceae</taxon>
        <taxon>Streptomyces</taxon>
    </lineage>
</organism>
<feature type="compositionally biased region" description="Low complexity" evidence="7">
    <location>
        <begin position="312"/>
        <end position="346"/>
    </location>
</feature>
<dbReference type="PANTHER" id="PTHR24221:SF654">
    <property type="entry name" value="ATP-BINDING CASSETTE SUB-FAMILY B MEMBER 6"/>
    <property type="match status" value="1"/>
</dbReference>
<evidence type="ECO:0000256" key="1">
    <source>
        <dbReference type="ARBA" id="ARBA00004651"/>
    </source>
</evidence>
<name>A0ABZ1GND6_9ACTN</name>
<keyword evidence="12" id="KW-1185">Reference proteome</keyword>
<dbReference type="PROSITE" id="PS00211">
    <property type="entry name" value="ABC_TRANSPORTER_1"/>
    <property type="match status" value="1"/>
</dbReference>
<dbReference type="InterPro" id="IPR003439">
    <property type="entry name" value="ABC_transporter-like_ATP-bd"/>
</dbReference>
<evidence type="ECO:0000313" key="12">
    <source>
        <dbReference type="Proteomes" id="UP001335325"/>
    </source>
</evidence>
<feature type="region of interest" description="Disordered" evidence="7">
    <location>
        <begin position="312"/>
        <end position="349"/>
    </location>
</feature>
<dbReference type="InterPro" id="IPR011527">
    <property type="entry name" value="ABC1_TM_dom"/>
</dbReference>
<dbReference type="PANTHER" id="PTHR24221">
    <property type="entry name" value="ATP-BINDING CASSETTE SUB-FAMILY B"/>
    <property type="match status" value="1"/>
</dbReference>
<evidence type="ECO:0000313" key="11">
    <source>
        <dbReference type="EMBL" id="WSD06203.1"/>
    </source>
</evidence>
<dbReference type="InterPro" id="IPR036640">
    <property type="entry name" value="ABC1_TM_sf"/>
</dbReference>
<dbReference type="RefSeq" id="WP_326752365.1">
    <property type="nucleotide sequence ID" value="NZ_CP109134.1"/>
</dbReference>
<comment type="subcellular location">
    <subcellularLocation>
        <location evidence="1">Cell membrane</location>
        <topology evidence="1">Multi-pass membrane protein</topology>
    </subcellularLocation>
</comment>
<dbReference type="InterPro" id="IPR027417">
    <property type="entry name" value="P-loop_NTPase"/>
</dbReference>
<dbReference type="Proteomes" id="UP001335325">
    <property type="component" value="Chromosome"/>
</dbReference>
<evidence type="ECO:0000259" key="10">
    <source>
        <dbReference type="PROSITE" id="PS50929"/>
    </source>
</evidence>
<evidence type="ECO:0000256" key="4">
    <source>
        <dbReference type="ARBA" id="ARBA00022840"/>
    </source>
</evidence>
<dbReference type="SUPFAM" id="SSF90123">
    <property type="entry name" value="ABC transporter transmembrane region"/>
    <property type="match status" value="1"/>
</dbReference>
<feature type="transmembrane region" description="Helical" evidence="8">
    <location>
        <begin position="160"/>
        <end position="182"/>
    </location>
</feature>
<evidence type="ECO:0000256" key="6">
    <source>
        <dbReference type="ARBA" id="ARBA00023136"/>
    </source>
</evidence>
<dbReference type="Gene3D" id="1.20.1560.10">
    <property type="entry name" value="ABC transporter type 1, transmembrane domain"/>
    <property type="match status" value="1"/>
</dbReference>
<evidence type="ECO:0000256" key="7">
    <source>
        <dbReference type="SAM" id="MobiDB-lite"/>
    </source>
</evidence>
<sequence length="596" mass="60702">MRALFSVLRTAGAHRGLLPAALLALAADLAGVALLTLAAWLIARAAEQPPMGVLSVAIVAVRALAVTRGLFRYGERLAGHDAALRAVAGLRGRVFGALARRPAGEDARTVRDADAASRLVADVDLVQDALLRVALPVLSAAAVSGAAVVCAALVSPQAALVLAVGLAAGGLLLPALTAAASARAARRVAALRAHLAQQAVDLLDGAADLRIFGAADRATARAVATARRLRAHDRGAALRSALAAAALTVVQGGTAVAVALVCAHSASGVWTVTLPLLALAAFEPLTPLPAAAQHLTALPESARRVHALLHPPARPAAEAVATDGTDGTDGTDSANGADGANASAAAGGDGACPHLSVRNLYVRHRPDGPFAVRGVNLELPPGRRVAVVGPSGAGKSTLLAAIARFALPHRGHLLLDGEDLTRFPEAALRRTVSGALQDAHVFHTSVRHNLLPARPGATDAELHEALRRAGLLSWVLSLPRQLDTVVGSDGGRLSGGQRRRLVLARALLAAPPVLLLDEPTEGLDPASADAVLADVLTATRGTSLILVTHRTEGLEAVDEILVMDAGRVVRRGAPRAVLTPAPDTRDALTAPGPRPG</sequence>
<dbReference type="SUPFAM" id="SSF52540">
    <property type="entry name" value="P-loop containing nucleoside triphosphate hydrolases"/>
    <property type="match status" value="1"/>
</dbReference>
<protein>
    <submittedName>
        <fullName evidence="11">Thiol reductant ABC exporter subunit CydC</fullName>
    </submittedName>
</protein>
<evidence type="ECO:0000259" key="9">
    <source>
        <dbReference type="PROSITE" id="PS50893"/>
    </source>
</evidence>
<evidence type="ECO:0000256" key="2">
    <source>
        <dbReference type="ARBA" id="ARBA00022692"/>
    </source>
</evidence>
<dbReference type="EMBL" id="CP109134">
    <property type="protein sequence ID" value="WSD06203.1"/>
    <property type="molecule type" value="Genomic_DNA"/>
</dbReference>
<keyword evidence="3" id="KW-0547">Nucleotide-binding</keyword>
<dbReference type="InterPro" id="IPR014223">
    <property type="entry name" value="ABC_CydC/D"/>
</dbReference>
<dbReference type="SMART" id="SM00382">
    <property type="entry name" value="AAA"/>
    <property type="match status" value="1"/>
</dbReference>
<accession>A0ABZ1GND6</accession>